<evidence type="ECO:0000256" key="2">
    <source>
        <dbReference type="ARBA" id="ARBA00022475"/>
    </source>
</evidence>
<dbReference type="EMBL" id="QBMN01000085">
    <property type="protein sequence ID" value="PZO39695.1"/>
    <property type="molecule type" value="Genomic_DNA"/>
</dbReference>
<reference evidence="7 8" key="2">
    <citation type="submission" date="2018-06" db="EMBL/GenBank/DDBJ databases">
        <title>Metagenomic assembly of (sub)arctic Cyanobacteria and their associated microbiome from non-axenic cultures.</title>
        <authorList>
            <person name="Baurain D."/>
        </authorList>
    </citation>
    <scope>NUCLEOTIDE SEQUENCE [LARGE SCALE GENOMIC DNA]</scope>
    <source>
        <strain evidence="7">ULC041bin1</strain>
    </source>
</reference>
<keyword evidence="2 6" id="KW-1003">Cell membrane</keyword>
<evidence type="ECO:0000313" key="8">
    <source>
        <dbReference type="Proteomes" id="UP000249081"/>
    </source>
</evidence>
<feature type="non-terminal residue" evidence="7">
    <location>
        <position position="82"/>
    </location>
</feature>
<gene>
    <name evidence="7" type="ORF">DCF17_12955</name>
</gene>
<organism evidence="7 8">
    <name type="scientific">Shackletoniella antarctica</name>
    <dbReference type="NCBI Taxonomy" id="268115"/>
    <lineage>
        <taxon>Bacteria</taxon>
        <taxon>Bacillati</taxon>
        <taxon>Cyanobacteriota</taxon>
        <taxon>Cyanophyceae</taxon>
        <taxon>Oculatellales</taxon>
        <taxon>Oculatellaceae</taxon>
        <taxon>Shackletoniella</taxon>
    </lineage>
</organism>
<evidence type="ECO:0000313" key="7">
    <source>
        <dbReference type="EMBL" id="PZO39695.1"/>
    </source>
</evidence>
<evidence type="ECO:0000256" key="3">
    <source>
        <dbReference type="ARBA" id="ARBA00022692"/>
    </source>
</evidence>
<protein>
    <recommendedName>
        <fullName evidence="6">TVP38/TMEM64 family membrane protein</fullName>
    </recommendedName>
</protein>
<dbReference type="Proteomes" id="UP000249081">
    <property type="component" value="Unassembled WGS sequence"/>
</dbReference>
<feature type="transmembrane region" description="Helical" evidence="6">
    <location>
        <begin position="56"/>
        <end position="81"/>
    </location>
</feature>
<evidence type="ECO:0000256" key="5">
    <source>
        <dbReference type="ARBA" id="ARBA00023136"/>
    </source>
</evidence>
<keyword evidence="5 6" id="KW-0472">Membrane</keyword>
<dbReference type="PANTHER" id="PTHR12677:SF59">
    <property type="entry name" value="GOLGI APPARATUS MEMBRANE PROTEIN TVP38-RELATED"/>
    <property type="match status" value="1"/>
</dbReference>
<proteinExistence type="inferred from homology"/>
<evidence type="ECO:0000256" key="4">
    <source>
        <dbReference type="ARBA" id="ARBA00022989"/>
    </source>
</evidence>
<dbReference type="AlphaFoldDB" id="A0A2W4XYD9"/>
<name>A0A2W4XYD9_9CYAN</name>
<accession>A0A2W4XYD9</accession>
<keyword evidence="3 6" id="KW-0812">Transmembrane</keyword>
<dbReference type="GO" id="GO:0005886">
    <property type="term" value="C:plasma membrane"/>
    <property type="evidence" value="ECO:0007669"/>
    <property type="project" value="UniProtKB-SubCell"/>
</dbReference>
<comment type="caution">
    <text evidence="7">The sequence shown here is derived from an EMBL/GenBank/DDBJ whole genome shotgun (WGS) entry which is preliminary data.</text>
</comment>
<dbReference type="InterPro" id="IPR015414">
    <property type="entry name" value="TMEM64"/>
</dbReference>
<keyword evidence="4 6" id="KW-1133">Transmembrane helix</keyword>
<reference evidence="8" key="1">
    <citation type="submission" date="2018-04" db="EMBL/GenBank/DDBJ databases">
        <authorList>
            <person name="Cornet L."/>
        </authorList>
    </citation>
    <scope>NUCLEOTIDE SEQUENCE [LARGE SCALE GENOMIC DNA]</scope>
</reference>
<dbReference type="PANTHER" id="PTHR12677">
    <property type="entry name" value="GOLGI APPARATUS MEMBRANE PROTEIN TVP38-RELATED"/>
    <property type="match status" value="1"/>
</dbReference>
<evidence type="ECO:0000256" key="1">
    <source>
        <dbReference type="ARBA" id="ARBA00004651"/>
    </source>
</evidence>
<comment type="caution">
    <text evidence="6">Lacks conserved residue(s) required for the propagation of feature annotation.</text>
</comment>
<comment type="similarity">
    <text evidence="6">Belongs to the TVP38/TMEM64 family.</text>
</comment>
<sequence length="82" mass="8917">MKSWFRKKRLWLGLGLGLALLLALLLRPGSLGYLLYRALLWVQDQGAVGVIAYIGIYNLATVLFVPGALLTLGGGALYGVLW</sequence>
<comment type="subcellular location">
    <subcellularLocation>
        <location evidence="1 6">Cell membrane</location>
        <topology evidence="1 6">Multi-pass membrane protein</topology>
    </subcellularLocation>
</comment>
<evidence type="ECO:0000256" key="6">
    <source>
        <dbReference type="RuleBase" id="RU366058"/>
    </source>
</evidence>